<protein>
    <recommendedName>
        <fullName evidence="4">Transposase DDE domain-containing protein</fullName>
    </recommendedName>
</protein>
<accession>A0A1T4TJL7</accession>
<evidence type="ECO:0000313" key="2">
    <source>
        <dbReference type="EMBL" id="SKA40637.1"/>
    </source>
</evidence>
<evidence type="ECO:0008006" key="4">
    <source>
        <dbReference type="Google" id="ProtNLM"/>
    </source>
</evidence>
<dbReference type="EMBL" id="FUWJ01000019">
    <property type="protein sequence ID" value="SKA40637.1"/>
    <property type="molecule type" value="Genomic_DNA"/>
</dbReference>
<sequence length="157" mass="17285">MWASIKSFRHKDGDDDDATGPGRNAERNFHKERRSNETHRSTTDLEARLYKKVDGQPAKLCYIGHALTENRHGLVVGRRASLATGAAEREQALALVDSCRGRRCITLGADKAYDVADFVASPRSRSAGPHIAIDGHLSKTGKPRKTSVDRRVTRHAG</sequence>
<feature type="region of interest" description="Disordered" evidence="1">
    <location>
        <begin position="1"/>
        <end position="44"/>
    </location>
</feature>
<name>A0A1T4TJL7_9HYPH</name>
<dbReference type="PANTHER" id="PTHR35604:SF2">
    <property type="entry name" value="TRANSPOSASE INSH FOR INSERTION SEQUENCE ELEMENT IS5A-RELATED"/>
    <property type="match status" value="1"/>
</dbReference>
<dbReference type="Proteomes" id="UP000190092">
    <property type="component" value="Unassembled WGS sequence"/>
</dbReference>
<dbReference type="STRING" id="225324.SAMN02745126_06394"/>
<evidence type="ECO:0000313" key="3">
    <source>
        <dbReference type="Proteomes" id="UP000190092"/>
    </source>
</evidence>
<proteinExistence type="predicted"/>
<feature type="region of interest" description="Disordered" evidence="1">
    <location>
        <begin position="125"/>
        <end position="157"/>
    </location>
</feature>
<dbReference type="PANTHER" id="PTHR35604">
    <property type="entry name" value="TRANSPOSASE INSH FOR INSERTION SEQUENCE ELEMENT IS5A-RELATED"/>
    <property type="match status" value="1"/>
</dbReference>
<dbReference type="AlphaFoldDB" id="A0A1T4TJL7"/>
<keyword evidence="3" id="KW-1185">Reference proteome</keyword>
<evidence type="ECO:0000256" key="1">
    <source>
        <dbReference type="SAM" id="MobiDB-lite"/>
    </source>
</evidence>
<gene>
    <name evidence="2" type="ORF">SAMN02745126_06394</name>
</gene>
<feature type="compositionally biased region" description="Basic and acidic residues" evidence="1">
    <location>
        <begin position="24"/>
        <end position="44"/>
    </location>
</feature>
<reference evidence="3" key="1">
    <citation type="submission" date="2017-02" db="EMBL/GenBank/DDBJ databases">
        <authorList>
            <person name="Varghese N."/>
            <person name="Submissions S."/>
        </authorList>
    </citation>
    <scope>NUCLEOTIDE SEQUENCE [LARGE SCALE GENOMIC DNA]</scope>
    <source>
        <strain evidence="3">ATCC 27094</strain>
    </source>
</reference>
<organism evidence="2 3">
    <name type="scientific">Enhydrobacter aerosaccus</name>
    <dbReference type="NCBI Taxonomy" id="225324"/>
    <lineage>
        <taxon>Bacteria</taxon>
        <taxon>Pseudomonadati</taxon>
        <taxon>Pseudomonadota</taxon>
        <taxon>Alphaproteobacteria</taxon>
        <taxon>Hyphomicrobiales</taxon>
        <taxon>Enhydrobacter</taxon>
    </lineage>
</organism>